<reference evidence="1 2" key="1">
    <citation type="journal article" date="2010" name="Nature">
        <title>Nitrite-driven anaerobic methane oxidation by oxygenic bacteria.</title>
        <authorList>
            <person name="Ettwig K.F."/>
            <person name="Butler M.K."/>
            <person name="Le Paslier D."/>
            <person name="Pelletier E."/>
            <person name="Mangenot S."/>
            <person name="Kuypers M.M.M."/>
            <person name="Schreiber F."/>
            <person name="Dutilh B.E."/>
            <person name="Zedelius J."/>
            <person name="de Beer D."/>
            <person name="Gloerich J."/>
            <person name="Wessels H.J.C.T."/>
            <person name="van Allen T."/>
            <person name="Luesken F."/>
            <person name="Wu M."/>
            <person name="van de Pas-Schoonen K.T."/>
            <person name="Op den Camp H.J.M."/>
            <person name="Janssen-Megens E.M."/>
            <person name="Francoijs K-J."/>
            <person name="Stunnenberg H."/>
            <person name="Weissenbach J."/>
            <person name="Jetten M.S.M."/>
            <person name="Strous M."/>
        </authorList>
    </citation>
    <scope>NUCLEOTIDE SEQUENCE [LARGE SCALE GENOMIC DNA]</scope>
</reference>
<dbReference type="Proteomes" id="UP000006898">
    <property type="component" value="Chromosome"/>
</dbReference>
<name>D5MIT0_METO1</name>
<dbReference type="AlphaFoldDB" id="D5MIT0"/>
<dbReference type="EMBL" id="FP565575">
    <property type="protein sequence ID" value="CBE69437.1"/>
    <property type="molecule type" value="Genomic_DNA"/>
</dbReference>
<protein>
    <submittedName>
        <fullName evidence="1">Uncharacterized protein</fullName>
    </submittedName>
</protein>
<sequence>MVTAPVVEFQILLRELFQFDCAGLDFGISCSVSNVSLHGFRDHHCPESLARGSLRRSIATEAIS</sequence>
<gene>
    <name evidence="1" type="ORF">DAMO_2389</name>
</gene>
<accession>D5MIT0</accession>
<dbReference type="HOGENOM" id="CLU_2859358_0_0_0"/>
<evidence type="ECO:0000313" key="2">
    <source>
        <dbReference type="Proteomes" id="UP000006898"/>
    </source>
</evidence>
<organism evidence="1 2">
    <name type="scientific">Methylomirabilis oxygeniifera</name>
    <dbReference type="NCBI Taxonomy" id="671143"/>
    <lineage>
        <taxon>Bacteria</taxon>
        <taxon>Candidatus Methylomirabilota</taxon>
        <taxon>Candidatus Methylomirabilia</taxon>
        <taxon>Candidatus Methylomirabilales</taxon>
        <taxon>Candidatus Methylomirabilaceae</taxon>
        <taxon>Candidatus Methylomirabilis</taxon>
    </lineage>
</organism>
<evidence type="ECO:0000313" key="1">
    <source>
        <dbReference type="EMBL" id="CBE69437.1"/>
    </source>
</evidence>
<dbReference type="KEGG" id="mox:DAMO_2389"/>
<proteinExistence type="predicted"/>